<dbReference type="InterPro" id="IPR011990">
    <property type="entry name" value="TPR-like_helical_dom_sf"/>
</dbReference>
<evidence type="ECO:0000256" key="6">
    <source>
        <dbReference type="ARBA" id="ARBA00022803"/>
    </source>
</evidence>
<keyword evidence="8" id="KW-0505">Motor protein</keyword>
<dbReference type="SUPFAM" id="SSF53474">
    <property type="entry name" value="alpha/beta-Hydrolases"/>
    <property type="match status" value="1"/>
</dbReference>
<evidence type="ECO:0008006" key="12">
    <source>
        <dbReference type="Google" id="ProtNLM"/>
    </source>
</evidence>
<keyword evidence="9" id="KW-0206">Cytoskeleton</keyword>
<keyword evidence="11" id="KW-1185">Reference proteome</keyword>
<keyword evidence="7" id="KW-0175">Coiled coil</keyword>
<evidence type="ECO:0000256" key="7">
    <source>
        <dbReference type="ARBA" id="ARBA00023054"/>
    </source>
</evidence>
<evidence type="ECO:0000256" key="4">
    <source>
        <dbReference type="ARBA" id="ARBA00022701"/>
    </source>
</evidence>
<evidence type="ECO:0000256" key="9">
    <source>
        <dbReference type="ARBA" id="ARBA00023212"/>
    </source>
</evidence>
<evidence type="ECO:0000256" key="5">
    <source>
        <dbReference type="ARBA" id="ARBA00022737"/>
    </source>
</evidence>
<evidence type="ECO:0000256" key="1">
    <source>
        <dbReference type="ARBA" id="ARBA00004245"/>
    </source>
</evidence>
<dbReference type="Pfam" id="PF13424">
    <property type="entry name" value="TPR_12"/>
    <property type="match status" value="5"/>
</dbReference>
<dbReference type="SUPFAM" id="SSF48452">
    <property type="entry name" value="TPR-like"/>
    <property type="match status" value="5"/>
</dbReference>
<dbReference type="PANTHER" id="PTHR45783">
    <property type="entry name" value="KINESIN LIGHT CHAIN"/>
    <property type="match status" value="1"/>
</dbReference>
<dbReference type="InterPro" id="IPR029058">
    <property type="entry name" value="AB_hydrolase_fold"/>
</dbReference>
<name>A0ABR3GFI2_9PEZI</name>
<dbReference type="PANTHER" id="PTHR45783:SF3">
    <property type="entry name" value="KINESIN LIGHT CHAIN"/>
    <property type="match status" value="1"/>
</dbReference>
<dbReference type="EMBL" id="JBBBZM010000088">
    <property type="protein sequence ID" value="KAL0634665.1"/>
    <property type="molecule type" value="Genomic_DNA"/>
</dbReference>
<evidence type="ECO:0000313" key="10">
    <source>
        <dbReference type="EMBL" id="KAL0634665.1"/>
    </source>
</evidence>
<keyword evidence="4" id="KW-0493">Microtubule</keyword>
<dbReference type="Proteomes" id="UP001447188">
    <property type="component" value="Unassembled WGS sequence"/>
</dbReference>
<keyword evidence="6" id="KW-0802">TPR repeat</keyword>
<comment type="caution">
    <text evidence="10">The sequence shown here is derived from an EMBL/GenBank/DDBJ whole genome shotgun (WGS) entry which is preliminary data.</text>
</comment>
<dbReference type="Gene3D" id="1.25.40.10">
    <property type="entry name" value="Tetratricopeptide repeat domain"/>
    <property type="match status" value="4"/>
</dbReference>
<dbReference type="Gene3D" id="3.40.50.1820">
    <property type="entry name" value="alpha/beta hydrolase"/>
    <property type="match status" value="1"/>
</dbReference>
<evidence type="ECO:0000256" key="8">
    <source>
        <dbReference type="ARBA" id="ARBA00023175"/>
    </source>
</evidence>
<evidence type="ECO:0000256" key="3">
    <source>
        <dbReference type="ARBA" id="ARBA00022490"/>
    </source>
</evidence>
<keyword evidence="3" id="KW-0963">Cytoplasm</keyword>
<reference evidence="10 11" key="1">
    <citation type="submission" date="2024-02" db="EMBL/GenBank/DDBJ databases">
        <title>Discinaceae phylogenomics.</title>
        <authorList>
            <person name="Dirks A.C."/>
            <person name="James T.Y."/>
        </authorList>
    </citation>
    <scope>NUCLEOTIDE SEQUENCE [LARGE SCALE GENOMIC DNA]</scope>
    <source>
        <strain evidence="10 11">ACD0624</strain>
    </source>
</reference>
<evidence type="ECO:0000313" key="11">
    <source>
        <dbReference type="Proteomes" id="UP001447188"/>
    </source>
</evidence>
<dbReference type="Pfam" id="PF13374">
    <property type="entry name" value="TPR_10"/>
    <property type="match status" value="2"/>
</dbReference>
<gene>
    <name evidence="10" type="ORF">Q9L58_006391</name>
</gene>
<protein>
    <recommendedName>
        <fullName evidence="12">NB-ARC domain-containing protein</fullName>
    </recommendedName>
</protein>
<dbReference type="SMART" id="SM00028">
    <property type="entry name" value="TPR"/>
    <property type="match status" value="11"/>
</dbReference>
<keyword evidence="5" id="KW-0677">Repeat</keyword>
<proteinExistence type="inferred from homology"/>
<comment type="similarity">
    <text evidence="2">Belongs to the kinesin light chain family.</text>
</comment>
<dbReference type="InterPro" id="IPR027417">
    <property type="entry name" value="P-loop_NTPase"/>
</dbReference>
<accession>A0ABR3GFI2</accession>
<dbReference type="InterPro" id="IPR002151">
    <property type="entry name" value="Kinesin_light"/>
</dbReference>
<evidence type="ECO:0000256" key="2">
    <source>
        <dbReference type="ARBA" id="ARBA00009622"/>
    </source>
</evidence>
<sequence length="1424" mass="157722">MSCFRLNEKSQAKGAGQKPGFRRVFHKIPCFGSADDSSNQVAADNCVPAKITGGPGGVVLPESVPSTNQSADVDQIQPHIAAGPRASKPVKLSEPSRAETERAEFGLKVLYDCDDAEVDIITIHGLNGHRERTFTADGVCWPSSLLPSVIPRIRVLSYGYDARTYSSSPLSRAHLHDHAEQLVERLTRKRTMTKTTNRPIIFIAHSLGGIVVKSALILSASYNTTHLEAQKSISLSTHGVLFMGTPHAGGEGVSWGRLALNLASMIKNTKPEYLDVLETHSQWLEQQQVQYMAICSRFDTMFFYDVYETVLPGGKSVLIVPRYSACIAGVVDAEVVAIASDHTGLVKFRDAEDEGFVAVAESVQCMLQEATKKVAGNWREWEAVRAIGEAQKLAFSIPMNLPFSRNRNFTGRHDELLAMHAVLQESEADARHPRIAVLYGLGGMGKTQLAIQYAHSYGDRYTSVWWVNANTTAALTKDFLKILREVVSHHARLRTGTGQNPDYAWIATMLGLPFGAINETGKITAVANTEVVMEAVKGWLGNEDNGGWLLIIDNYDDLENVDIADYLPREGGRIIITSRAQDSQRLGKGIEVEGAQMEDCLEILRKSAGTKLEHFNKVQKLGALPLALDQAGAYINSLRISYSQYLPRFTGEFARIAGKRPPKSVWQYREDTVFTTWEISFNALGRGAQALLLLCGFLDNEDIWEGMLSQKILMAELGIECVEDAMQEIFALSLAKRKRLGDSFWIHSMVHKWSLERLEKDKRGEKVMVAVSLTSAALSVDSEGESLDLARRLMPHVKICTNHICHEGYLEFVTDLESFGEIGMLSTAFSAMGEVGDNERLCRWILTRKTAVLGENHNSTLNSAYVLAIVLGQQARYDDALQLYRLVLAKNEKVLGKEHLSTLDVVEGIGFVHMKKGMYGDALALYGRVLTGREKALGKDHPDSLRVTNSVASVLARQLKYDDALELYERVLAGQEIAYGEDNSEILTTVSNMASLAHNQGRYDDSLKMFERVLAWEEKALGKDHISTLTTVNNMAALFEAQGNYEDALEWYTRVLAGEEKALGKDHPTTLMTVANIALVYGGQEKYTDSLELFARALNGLERSLGKEHPTVLTMLCNMASVLSNQEKYAEALELFERVLAGEEKAFGKGHDVTLGTVSNMAWVLMSQGKYDDALQLYERVLAGEEVSFGKDHPDTLATVCGMASILDKQGKYTEAHEFYRRALDGQENSLGKDHPTTLATLYSIAMLFSKQGMHGDALELFRRLLAEEETTLGMEDLSTLTTVHGMAKVFNNQGEYQESLRLYDRVVAGRELALGRDHPDTLASVYGMAEVFQNQGKYGDAFKLYERVLAGEEIALGKDHPSTLTTVHGMASLFERQGRYKEAIRLYERALAGREIALSMDHPETRNTRETLAALLLKQGLAF</sequence>
<comment type="subcellular location">
    <subcellularLocation>
        <location evidence="1">Cytoplasm</location>
        <location evidence="1">Cytoskeleton</location>
    </subcellularLocation>
</comment>
<organism evidence="10 11">
    <name type="scientific">Discina gigas</name>
    <dbReference type="NCBI Taxonomy" id="1032678"/>
    <lineage>
        <taxon>Eukaryota</taxon>
        <taxon>Fungi</taxon>
        <taxon>Dikarya</taxon>
        <taxon>Ascomycota</taxon>
        <taxon>Pezizomycotina</taxon>
        <taxon>Pezizomycetes</taxon>
        <taxon>Pezizales</taxon>
        <taxon>Discinaceae</taxon>
        <taxon>Discina</taxon>
    </lineage>
</organism>
<dbReference type="InterPro" id="IPR019734">
    <property type="entry name" value="TPR_rpt"/>
</dbReference>
<dbReference type="SUPFAM" id="SSF52540">
    <property type="entry name" value="P-loop containing nucleoside triphosphate hydrolases"/>
    <property type="match status" value="1"/>
</dbReference>
<dbReference type="Gene3D" id="3.40.50.300">
    <property type="entry name" value="P-loop containing nucleotide triphosphate hydrolases"/>
    <property type="match status" value="1"/>
</dbReference>